<name>A0A5C7B888_9FLAO</name>
<dbReference type="OrthoDB" id="881763at2"/>
<gene>
    <name evidence="1" type="ORF">ES692_07530</name>
</gene>
<evidence type="ECO:0000313" key="1">
    <source>
        <dbReference type="EMBL" id="TXE18088.1"/>
    </source>
</evidence>
<evidence type="ECO:0000313" key="2">
    <source>
        <dbReference type="Proteomes" id="UP000321938"/>
    </source>
</evidence>
<organism evidence="1 2">
    <name type="scientific">Psychroserpens burtonensis</name>
    <dbReference type="NCBI Taxonomy" id="49278"/>
    <lineage>
        <taxon>Bacteria</taxon>
        <taxon>Pseudomonadati</taxon>
        <taxon>Bacteroidota</taxon>
        <taxon>Flavobacteriia</taxon>
        <taxon>Flavobacteriales</taxon>
        <taxon>Flavobacteriaceae</taxon>
        <taxon>Psychroserpens</taxon>
    </lineage>
</organism>
<dbReference type="STRING" id="1123037.GCA_000425305_01705"/>
<dbReference type="RefSeq" id="WP_051229638.1">
    <property type="nucleotide sequence ID" value="NZ_VOSB01000009.1"/>
</dbReference>
<dbReference type="AlphaFoldDB" id="A0A5C7B888"/>
<protein>
    <submittedName>
        <fullName evidence="1">Uncharacterized protein</fullName>
    </submittedName>
</protein>
<keyword evidence="2" id="KW-1185">Reference proteome</keyword>
<comment type="caution">
    <text evidence="1">The sequence shown here is derived from an EMBL/GenBank/DDBJ whole genome shotgun (WGS) entry which is preliminary data.</text>
</comment>
<dbReference type="Proteomes" id="UP000321938">
    <property type="component" value="Unassembled WGS sequence"/>
</dbReference>
<dbReference type="EMBL" id="VOSB01000009">
    <property type="protein sequence ID" value="TXE18088.1"/>
    <property type="molecule type" value="Genomic_DNA"/>
</dbReference>
<proteinExistence type="predicted"/>
<accession>A0A5C7B888</accession>
<reference evidence="1 2" key="1">
    <citation type="submission" date="2019-08" db="EMBL/GenBank/DDBJ databases">
        <title>Genome of Psychroserpens burtonensis ACAM 167.</title>
        <authorList>
            <person name="Bowman J.P."/>
        </authorList>
    </citation>
    <scope>NUCLEOTIDE SEQUENCE [LARGE SCALE GENOMIC DNA]</scope>
    <source>
        <strain evidence="1 2">ACAM 167</strain>
    </source>
</reference>
<sequence length="190" mass="20861">MLSCNKDDDASGFVPTLPAITQIGANTFGCSAGNVLITPRNGTGTFNSTDEGMILWGGGITPEITYHEIDVHDYKSVRTSSVLIHIQALHENGEGIYPILESNGQNSIDGPDHTHIFCRIWKNETEGYQYYLSIANTGNVNVSRYDVDAGIVSGTFSCEARNFQTPYDTIQITQGRFDINGFTLPEKVFQ</sequence>